<sequence length="413" mass="42981">MTTPLAAAQAAYDELAALGLKLNLQRGQPSDADFDLSDALLTAVTPGETTMDGVDLRNYPGGVAGLPSARALFGRYLGLDAANVVVWNNSSLELQALVLGFALLHGLPGSTGGWVHDRPKIVVTTPGYDRHFLMLTTLGFELISVGMEPDGPDVAAIEAAAADPAVRGVLFVPTYSNPGGETISAEKAARLAEMVTAAADFTIFADDAYRVHHLGQPDAAVNFVELCAAAGHPDRAFAFGSTSKITFASGGLGFVGTSAANVAWLSRLLSAQSIGPNKVEQARHVRFLAGYPGGLDGLMRAHAALIAPKFAAVDEVLSTELGTDGSYATWTTPRGGYFSSLFTTAPVAARVVELADAAGVSLTPAGATYPGGVDPDNRNIRLAPTRPPLDEVRTAMTVAAACVRLATEEYRAR</sequence>
<dbReference type="InterPro" id="IPR015422">
    <property type="entry name" value="PyrdxlP-dep_Trfase_small"/>
</dbReference>
<dbReference type="Pfam" id="PF12897">
    <property type="entry name" value="Asp_aminotransf"/>
    <property type="match status" value="1"/>
</dbReference>
<organism evidence="1 2">
    <name type="scientific">Propionicimonas paludicola</name>
    <dbReference type="NCBI Taxonomy" id="185243"/>
    <lineage>
        <taxon>Bacteria</taxon>
        <taxon>Bacillati</taxon>
        <taxon>Actinomycetota</taxon>
        <taxon>Actinomycetes</taxon>
        <taxon>Propionibacteriales</taxon>
        <taxon>Nocardioidaceae</taxon>
        <taxon>Propionicimonas</taxon>
    </lineage>
</organism>
<dbReference type="Proteomes" id="UP000226079">
    <property type="component" value="Unassembled WGS sequence"/>
</dbReference>
<keyword evidence="1" id="KW-0238">DNA-binding</keyword>
<dbReference type="InterPro" id="IPR015424">
    <property type="entry name" value="PyrdxlP-dep_Trfase"/>
</dbReference>
<dbReference type="Gene3D" id="3.40.640.10">
    <property type="entry name" value="Type I PLP-dependent aspartate aminotransferase-like (Major domain)"/>
    <property type="match status" value="1"/>
</dbReference>
<dbReference type="GO" id="GO:0004069">
    <property type="term" value="F:L-aspartate:2-oxoglutarate aminotransferase activity"/>
    <property type="evidence" value="ECO:0007669"/>
    <property type="project" value="InterPro"/>
</dbReference>
<dbReference type="InterPro" id="IPR024551">
    <property type="entry name" value="AspAT_Ic"/>
</dbReference>
<accession>A0A2A9CWY1</accession>
<protein>
    <submittedName>
        <fullName evidence="1">DNA-binding transcriptional MocR family regulator</fullName>
    </submittedName>
</protein>
<proteinExistence type="predicted"/>
<evidence type="ECO:0000313" key="1">
    <source>
        <dbReference type="EMBL" id="PFG18140.1"/>
    </source>
</evidence>
<dbReference type="SUPFAM" id="SSF53383">
    <property type="entry name" value="PLP-dependent transferases"/>
    <property type="match status" value="1"/>
</dbReference>
<dbReference type="AlphaFoldDB" id="A0A2A9CWY1"/>
<dbReference type="PANTHER" id="PTHR43799:SF1">
    <property type="entry name" value="ASPARTATE AMINOTRANSFERASE"/>
    <property type="match status" value="1"/>
</dbReference>
<dbReference type="PANTHER" id="PTHR43799">
    <property type="entry name" value="AMINOTRANSFERASE, PUTATIVE-RELATED"/>
    <property type="match status" value="1"/>
</dbReference>
<gene>
    <name evidence="1" type="ORF">ATK74_2721</name>
</gene>
<name>A0A2A9CWY1_9ACTN</name>
<dbReference type="GO" id="GO:0003677">
    <property type="term" value="F:DNA binding"/>
    <property type="evidence" value="ECO:0007669"/>
    <property type="project" value="UniProtKB-KW"/>
</dbReference>
<dbReference type="InterPro" id="IPR015421">
    <property type="entry name" value="PyrdxlP-dep_Trfase_major"/>
</dbReference>
<dbReference type="Gene3D" id="3.90.1150.10">
    <property type="entry name" value="Aspartate Aminotransferase, domain 1"/>
    <property type="match status" value="1"/>
</dbReference>
<dbReference type="OrthoDB" id="9802328at2"/>
<comment type="caution">
    <text evidence="1">The sequence shown here is derived from an EMBL/GenBank/DDBJ whole genome shotgun (WGS) entry which is preliminary data.</text>
</comment>
<dbReference type="EMBL" id="PDJC01000001">
    <property type="protein sequence ID" value="PFG18140.1"/>
    <property type="molecule type" value="Genomic_DNA"/>
</dbReference>
<reference evidence="1 2" key="1">
    <citation type="submission" date="2017-10" db="EMBL/GenBank/DDBJ databases">
        <title>Sequencing the genomes of 1000 actinobacteria strains.</title>
        <authorList>
            <person name="Klenk H.-P."/>
        </authorList>
    </citation>
    <scope>NUCLEOTIDE SEQUENCE [LARGE SCALE GENOMIC DNA]</scope>
    <source>
        <strain evidence="1 2">DSM 15597</strain>
    </source>
</reference>
<evidence type="ECO:0000313" key="2">
    <source>
        <dbReference type="Proteomes" id="UP000226079"/>
    </source>
</evidence>
<keyword evidence="2" id="KW-1185">Reference proteome</keyword>
<dbReference type="RefSeq" id="WP_098461514.1">
    <property type="nucleotide sequence ID" value="NZ_PDJC01000001.1"/>
</dbReference>